<dbReference type="InterPro" id="IPR013324">
    <property type="entry name" value="RNA_pol_sigma_r3/r4-like"/>
</dbReference>
<dbReference type="RefSeq" id="WP_008505751.1">
    <property type="nucleotide sequence ID" value="NZ_CM001403.1"/>
</dbReference>
<dbReference type="Gene3D" id="1.10.10.10">
    <property type="entry name" value="Winged helix-like DNA-binding domain superfamily/Winged helix DNA-binding domain"/>
    <property type="match status" value="1"/>
</dbReference>
<feature type="domain" description="RNA polymerase sigma-70 region 2" evidence="6">
    <location>
        <begin position="27"/>
        <end position="81"/>
    </location>
</feature>
<name>H1Y8F0_9SPHI</name>
<evidence type="ECO:0000256" key="3">
    <source>
        <dbReference type="ARBA" id="ARBA00023082"/>
    </source>
</evidence>
<dbReference type="InterPro" id="IPR013325">
    <property type="entry name" value="RNA_pol_sigma_r2"/>
</dbReference>
<dbReference type="Pfam" id="PF08281">
    <property type="entry name" value="Sigma70_r4_2"/>
    <property type="match status" value="1"/>
</dbReference>
<dbReference type="PANTHER" id="PTHR43133:SF46">
    <property type="entry name" value="RNA POLYMERASE SIGMA-70 FACTOR ECF SUBFAMILY"/>
    <property type="match status" value="1"/>
</dbReference>
<keyword evidence="4" id="KW-0804">Transcription</keyword>
<dbReference type="InterPro" id="IPR014284">
    <property type="entry name" value="RNA_pol_sigma-70_dom"/>
</dbReference>
<dbReference type="InterPro" id="IPR013249">
    <property type="entry name" value="RNA_pol_sigma70_r4_t2"/>
</dbReference>
<evidence type="ECO:0000259" key="6">
    <source>
        <dbReference type="Pfam" id="PF04542"/>
    </source>
</evidence>
<dbReference type="NCBIfam" id="TIGR02985">
    <property type="entry name" value="Sig70_bacteroi1"/>
    <property type="match status" value="1"/>
</dbReference>
<dbReference type="InterPro" id="IPR007627">
    <property type="entry name" value="RNA_pol_sigma70_r2"/>
</dbReference>
<dbReference type="GO" id="GO:0016987">
    <property type="term" value="F:sigma factor activity"/>
    <property type="evidence" value="ECO:0007669"/>
    <property type="project" value="UniProtKB-KW"/>
</dbReference>
<feature type="domain" description="RNA polymerase sigma factor 70 region 4 type 2" evidence="7">
    <location>
        <begin position="126"/>
        <end position="175"/>
    </location>
</feature>
<evidence type="ECO:0000313" key="9">
    <source>
        <dbReference type="Proteomes" id="UP000002774"/>
    </source>
</evidence>
<dbReference type="InterPro" id="IPR014327">
    <property type="entry name" value="RNA_pol_sigma70_bacteroid"/>
</dbReference>
<keyword evidence="5" id="KW-0472">Membrane</keyword>
<keyword evidence="2" id="KW-0805">Transcription regulation</keyword>
<keyword evidence="3" id="KW-0731">Sigma factor</keyword>
<gene>
    <name evidence="8" type="ORF">Mucpa_1713</name>
</gene>
<evidence type="ECO:0000256" key="4">
    <source>
        <dbReference type="ARBA" id="ARBA00023163"/>
    </source>
</evidence>
<evidence type="ECO:0000313" key="8">
    <source>
        <dbReference type="EMBL" id="EHQ25868.1"/>
    </source>
</evidence>
<dbReference type="Gene3D" id="1.10.1740.10">
    <property type="match status" value="1"/>
</dbReference>
<dbReference type="PANTHER" id="PTHR43133">
    <property type="entry name" value="RNA POLYMERASE ECF-TYPE SIGMA FACTO"/>
    <property type="match status" value="1"/>
</dbReference>
<evidence type="ECO:0000259" key="7">
    <source>
        <dbReference type="Pfam" id="PF08281"/>
    </source>
</evidence>
<dbReference type="InterPro" id="IPR036388">
    <property type="entry name" value="WH-like_DNA-bd_sf"/>
</dbReference>
<proteinExistence type="inferred from homology"/>
<dbReference type="GO" id="GO:0006352">
    <property type="term" value="P:DNA-templated transcription initiation"/>
    <property type="evidence" value="ECO:0007669"/>
    <property type="project" value="InterPro"/>
</dbReference>
<protein>
    <submittedName>
        <fullName evidence="8">RNA polymerase, sigma-24 subunit, ECF subfamily</fullName>
    </submittedName>
</protein>
<dbReference type="EMBL" id="CM001403">
    <property type="protein sequence ID" value="EHQ25868.1"/>
    <property type="molecule type" value="Genomic_DNA"/>
</dbReference>
<comment type="similarity">
    <text evidence="1">Belongs to the sigma-70 factor family. ECF subfamily.</text>
</comment>
<reference evidence="8" key="1">
    <citation type="submission" date="2011-09" db="EMBL/GenBank/DDBJ databases">
        <title>The permanent draft genome of Mucilaginibacter paludis DSM 18603.</title>
        <authorList>
            <consortium name="US DOE Joint Genome Institute (JGI-PGF)"/>
            <person name="Lucas S."/>
            <person name="Han J."/>
            <person name="Lapidus A."/>
            <person name="Bruce D."/>
            <person name="Goodwin L."/>
            <person name="Pitluck S."/>
            <person name="Peters L."/>
            <person name="Kyrpides N."/>
            <person name="Mavromatis K."/>
            <person name="Ivanova N."/>
            <person name="Mikhailova N."/>
            <person name="Held B."/>
            <person name="Detter J.C."/>
            <person name="Tapia R."/>
            <person name="Han C."/>
            <person name="Land M."/>
            <person name="Hauser L."/>
            <person name="Markowitz V."/>
            <person name="Cheng J.-F."/>
            <person name="Hugenholtz P."/>
            <person name="Woyke T."/>
            <person name="Wu D."/>
            <person name="Tindall B."/>
            <person name="Brambilla E."/>
            <person name="Klenk H.-P."/>
            <person name="Eisen J.A."/>
        </authorList>
    </citation>
    <scope>NUCLEOTIDE SEQUENCE [LARGE SCALE GENOMIC DNA]</scope>
    <source>
        <strain evidence="8">DSM 18603</strain>
    </source>
</reference>
<dbReference type="STRING" id="714943.Mucpa_1713"/>
<feature type="transmembrane region" description="Helical" evidence="5">
    <location>
        <begin position="180"/>
        <end position="197"/>
    </location>
</feature>
<dbReference type="InterPro" id="IPR039425">
    <property type="entry name" value="RNA_pol_sigma-70-like"/>
</dbReference>
<dbReference type="NCBIfam" id="TIGR02937">
    <property type="entry name" value="sigma70-ECF"/>
    <property type="match status" value="1"/>
</dbReference>
<dbReference type="Pfam" id="PF04542">
    <property type="entry name" value="Sigma70_r2"/>
    <property type="match status" value="1"/>
</dbReference>
<dbReference type="Proteomes" id="UP000002774">
    <property type="component" value="Chromosome"/>
</dbReference>
<dbReference type="eggNOG" id="COG1595">
    <property type="taxonomic scope" value="Bacteria"/>
</dbReference>
<dbReference type="AlphaFoldDB" id="H1Y8F0"/>
<dbReference type="OrthoDB" id="799938at2"/>
<evidence type="ECO:0000256" key="2">
    <source>
        <dbReference type="ARBA" id="ARBA00023015"/>
    </source>
</evidence>
<dbReference type="SUPFAM" id="SSF88659">
    <property type="entry name" value="Sigma3 and sigma4 domains of RNA polymerase sigma factors"/>
    <property type="match status" value="1"/>
</dbReference>
<sequence>MINNEIVNERQLLVQLSNHDKEAFSIIYNAYAKKLFRYAVKIIKSTEIAEDTVHDIFVKLWDNASSLQIETSLQAYLYKATYFHLMNLIKRGAVQERFVDEVMYSAAQLSHCTEEKVLFKETLKHVQCAIDSLPPQRKLIFEMGRNEGMSHRQIARELDLADSTVNNQIVKALKTIKEHLLISGSVGILLTFVNFFHK</sequence>
<dbReference type="GO" id="GO:0003677">
    <property type="term" value="F:DNA binding"/>
    <property type="evidence" value="ECO:0007669"/>
    <property type="project" value="InterPro"/>
</dbReference>
<keyword evidence="5" id="KW-1133">Transmembrane helix</keyword>
<keyword evidence="5" id="KW-0812">Transmembrane</keyword>
<organism evidence="8 9">
    <name type="scientific">Mucilaginibacter paludis DSM 18603</name>
    <dbReference type="NCBI Taxonomy" id="714943"/>
    <lineage>
        <taxon>Bacteria</taxon>
        <taxon>Pseudomonadati</taxon>
        <taxon>Bacteroidota</taxon>
        <taxon>Sphingobacteriia</taxon>
        <taxon>Sphingobacteriales</taxon>
        <taxon>Sphingobacteriaceae</taxon>
        <taxon>Mucilaginibacter</taxon>
    </lineage>
</organism>
<dbReference type="SUPFAM" id="SSF88946">
    <property type="entry name" value="Sigma2 domain of RNA polymerase sigma factors"/>
    <property type="match status" value="1"/>
</dbReference>
<keyword evidence="9" id="KW-1185">Reference proteome</keyword>
<evidence type="ECO:0000256" key="1">
    <source>
        <dbReference type="ARBA" id="ARBA00010641"/>
    </source>
</evidence>
<dbReference type="HOGENOM" id="CLU_047691_4_1_10"/>
<accession>H1Y8F0</accession>
<evidence type="ECO:0000256" key="5">
    <source>
        <dbReference type="SAM" id="Phobius"/>
    </source>
</evidence>